<dbReference type="Proteomes" id="UP000749471">
    <property type="component" value="Unassembled WGS sequence"/>
</dbReference>
<evidence type="ECO:0000259" key="1">
    <source>
        <dbReference type="PROSITE" id="PS50930"/>
    </source>
</evidence>
<evidence type="ECO:0000313" key="2">
    <source>
        <dbReference type="EMBL" id="MBU5438071.1"/>
    </source>
</evidence>
<gene>
    <name evidence="2" type="ORF">KQI42_08635</name>
</gene>
<dbReference type="Pfam" id="PF04397">
    <property type="entry name" value="LytTR"/>
    <property type="match status" value="1"/>
</dbReference>
<dbReference type="InterPro" id="IPR007492">
    <property type="entry name" value="LytTR_DNA-bd_dom"/>
</dbReference>
<reference evidence="2 3" key="1">
    <citation type="submission" date="2021-06" db="EMBL/GenBank/DDBJ databases">
        <authorList>
            <person name="Sun Q."/>
            <person name="Li D."/>
        </authorList>
    </citation>
    <scope>NUCLEOTIDE SEQUENCE [LARGE SCALE GENOMIC DNA]</scope>
    <source>
        <strain evidence="2 3">MSJ-40</strain>
    </source>
</reference>
<name>A0ABS6E5G4_9FIRM</name>
<dbReference type="PROSITE" id="PS50930">
    <property type="entry name" value="HTH_LYTTR"/>
    <property type="match status" value="1"/>
</dbReference>
<keyword evidence="3" id="KW-1185">Reference proteome</keyword>
<proteinExistence type="predicted"/>
<evidence type="ECO:0000313" key="3">
    <source>
        <dbReference type="Proteomes" id="UP000749471"/>
    </source>
</evidence>
<dbReference type="RefSeq" id="WP_216518851.1">
    <property type="nucleotide sequence ID" value="NZ_JAHLPM010000006.1"/>
</dbReference>
<organism evidence="2 3">
    <name type="scientific">Tissierella simiarum</name>
    <dbReference type="NCBI Taxonomy" id="2841534"/>
    <lineage>
        <taxon>Bacteria</taxon>
        <taxon>Bacillati</taxon>
        <taxon>Bacillota</taxon>
        <taxon>Tissierellia</taxon>
        <taxon>Tissierellales</taxon>
        <taxon>Tissierellaceae</taxon>
        <taxon>Tissierella</taxon>
    </lineage>
</organism>
<feature type="domain" description="HTH LytTR-type" evidence="1">
    <location>
        <begin position="40"/>
        <end position="90"/>
    </location>
</feature>
<protein>
    <submittedName>
        <fullName evidence="2">LytTR family transcriptional regulator</fullName>
    </submittedName>
</protein>
<accession>A0ABS6E5G4</accession>
<sequence length="90" mass="10560">MSSIINIAICDDEKIQVELLEKHVLNWANEKIYRKNTEVIEKTLDENIFVSCHRSYIVGLKHIRKIGKDNIELDNSHVIPVSRRQYSKII</sequence>
<dbReference type="SMART" id="SM00850">
    <property type="entry name" value="LytTR"/>
    <property type="match status" value="1"/>
</dbReference>
<dbReference type="EMBL" id="JAHLPM010000006">
    <property type="protein sequence ID" value="MBU5438071.1"/>
    <property type="molecule type" value="Genomic_DNA"/>
</dbReference>
<comment type="caution">
    <text evidence="2">The sequence shown here is derived from an EMBL/GenBank/DDBJ whole genome shotgun (WGS) entry which is preliminary data.</text>
</comment>